<dbReference type="PANTHER" id="PTHR30250:SF11">
    <property type="entry name" value="O-ANTIGEN TRANSPORTER-RELATED"/>
    <property type="match status" value="1"/>
</dbReference>
<gene>
    <name evidence="6" type="ORF">HDCHBGLK_03638</name>
</gene>
<dbReference type="GO" id="GO:0005886">
    <property type="term" value="C:plasma membrane"/>
    <property type="evidence" value="ECO:0007669"/>
    <property type="project" value="UniProtKB-SubCell"/>
</dbReference>
<keyword evidence="4" id="KW-1133">Transmembrane helix</keyword>
<evidence type="ECO:0000313" key="6">
    <source>
        <dbReference type="EMBL" id="QBF76221.1"/>
    </source>
</evidence>
<evidence type="ECO:0000256" key="1">
    <source>
        <dbReference type="ARBA" id="ARBA00004651"/>
    </source>
</evidence>
<sequence length="417" mass="47892">MLKKWIVCTNKNIDKRSALWNMFSSILGSAQSAVFLFVVTHVCDTVYAGIFSIATTLGYQIVTIGNYGMRNYQATDVRQKYKFREYLLSRYITSLFMLLFLISYIVIKEYNIEKAMIIFVFGIFKAIDVIEDVFHGEFQRYNRLDIGAICMSIRYVISFAVFAIILVITENLLVACIWETLTSICVFIYLTYEVVKPKKVLKINIKNALIQAKLLLNECFPLFLGGFLYLYICNAPKYAIDNCLSQESQAYFAILFMPVFIVNLLSGFIYRPLLTRMAICWVEKRNKEFVHIISRQVVFIILATVLGIVGAYFIGVYLLSWIYGVNINVYRDALVILMLGGGFAAITGYFMNVLTIMRLQKVMLIGYCIVAVISIIISNLFVVNWGILGASMLYVILMLLLTMYFVMVILIHKNYRK</sequence>
<dbReference type="PANTHER" id="PTHR30250">
    <property type="entry name" value="PST FAMILY PREDICTED COLANIC ACID TRANSPORTER"/>
    <property type="match status" value="1"/>
</dbReference>
<keyword evidence="5" id="KW-0472">Membrane</keyword>
<dbReference type="HOGENOM" id="CLU_032713_0_0_9"/>
<dbReference type="EMBL" id="CP036170">
    <property type="protein sequence ID" value="QBF76221.1"/>
    <property type="molecule type" value="Genomic_DNA"/>
</dbReference>
<evidence type="ECO:0000256" key="5">
    <source>
        <dbReference type="ARBA" id="ARBA00023136"/>
    </source>
</evidence>
<dbReference type="Proteomes" id="UP000289664">
    <property type="component" value="Chromosome"/>
</dbReference>
<keyword evidence="2" id="KW-1003">Cell membrane</keyword>
<evidence type="ECO:0000256" key="4">
    <source>
        <dbReference type="ARBA" id="ARBA00022989"/>
    </source>
</evidence>
<reference evidence="6 7" key="1">
    <citation type="journal article" date="2019" name="Appl. Environ. Microbiol.">
        <title>Clostridium scindens ATCC 35704: integration of nutritional requirements, the complete genome sequence, and global transcriptional responses to bile acids.</title>
        <authorList>
            <person name="Devendran S."/>
            <person name="Shrestha R."/>
            <person name="Alves J.M.P."/>
            <person name="Wolf P.G."/>
            <person name="Ly L."/>
            <person name="Hernandez A.G."/>
            <person name="Mendez-Garcia C."/>
            <person name="Inboden A."/>
            <person name="Wiley J."/>
            <person name="Paul O."/>
            <person name="Allen A."/>
            <person name="Springer E."/>
            <person name="Wright C.L."/>
            <person name="Fields C.J."/>
            <person name="Daniel S.L."/>
            <person name="Ridlon J.M."/>
        </authorList>
    </citation>
    <scope>NUCLEOTIDE SEQUENCE [LARGE SCALE GENOMIC DNA]</scope>
    <source>
        <strain evidence="6 7">ATCC 35704</strain>
    </source>
</reference>
<dbReference type="KEGG" id="csci:HDCHBGLK_03638"/>
<name>B0NG26_CLOS5</name>
<keyword evidence="7" id="KW-1185">Reference proteome</keyword>
<proteinExistence type="predicted"/>
<protein>
    <submittedName>
        <fullName evidence="6">Uncharacterized protein</fullName>
    </submittedName>
</protein>
<evidence type="ECO:0000256" key="3">
    <source>
        <dbReference type="ARBA" id="ARBA00022692"/>
    </source>
</evidence>
<dbReference type="InterPro" id="IPR050833">
    <property type="entry name" value="Poly_Biosynth_Transport"/>
</dbReference>
<dbReference type="eggNOG" id="COG2244">
    <property type="taxonomic scope" value="Bacteria"/>
</dbReference>
<keyword evidence="3" id="KW-0812">Transmembrane</keyword>
<accession>B0NG26</accession>
<organism evidence="6 7">
    <name type="scientific">Clostridium scindens (strain ATCC 35704 / DSM 5676 / VPI 13733 / 19)</name>
    <dbReference type="NCBI Taxonomy" id="411468"/>
    <lineage>
        <taxon>Bacteria</taxon>
        <taxon>Bacillati</taxon>
        <taxon>Bacillota</taxon>
        <taxon>Clostridia</taxon>
        <taxon>Lachnospirales</taxon>
        <taxon>Lachnospiraceae</taxon>
    </lineage>
</organism>
<evidence type="ECO:0000256" key="2">
    <source>
        <dbReference type="ARBA" id="ARBA00022475"/>
    </source>
</evidence>
<evidence type="ECO:0000313" key="7">
    <source>
        <dbReference type="Proteomes" id="UP000289664"/>
    </source>
</evidence>
<dbReference type="AlphaFoldDB" id="B0NG26"/>
<dbReference type="STRING" id="411468.CLOSCI_02429"/>
<comment type="subcellular location">
    <subcellularLocation>
        <location evidence="1">Cell membrane</location>
        <topology evidence="1">Multi-pass membrane protein</topology>
    </subcellularLocation>
</comment>